<dbReference type="InterPro" id="IPR011060">
    <property type="entry name" value="RibuloseP-bd_barrel"/>
</dbReference>
<dbReference type="HAMAP" id="MF_00135">
    <property type="entry name" value="PRAI"/>
    <property type="match status" value="1"/>
</dbReference>
<evidence type="ECO:0000259" key="10">
    <source>
        <dbReference type="Pfam" id="PF00697"/>
    </source>
</evidence>
<evidence type="ECO:0000256" key="7">
    <source>
        <dbReference type="ARBA" id="ARBA00023141"/>
    </source>
</evidence>
<sequence>MNIKVCGHQSLQDVETTLKTDIGYLGFIFAPSKRRVQAEQVREWIDSVDIKEKKLVGVFVNASFEEIADILKVVPLDVIQCHGTESPAYILTLKQMTNCEIWKAIHHEPSAVERMKTYENTVEGYVIDAKVSGQWGGTGQTFAWEYIPQYIEEAKRQGAECYIAGGVNVDTIDQLLTYSPSAIDIASGSETNGVKDLAKIKTIEDKVISYVTASSR</sequence>
<keyword evidence="12" id="KW-1185">Reference proteome</keyword>
<dbReference type="GO" id="GO:0000162">
    <property type="term" value="P:L-tryptophan biosynthetic process"/>
    <property type="evidence" value="ECO:0007669"/>
    <property type="project" value="UniProtKB-UniRule"/>
</dbReference>
<dbReference type="Pfam" id="PF00697">
    <property type="entry name" value="PRAI"/>
    <property type="match status" value="1"/>
</dbReference>
<dbReference type="InterPro" id="IPR001240">
    <property type="entry name" value="PRAI_dom"/>
</dbReference>
<name>A0A1E5LHC0_9BACI</name>
<evidence type="ECO:0000256" key="6">
    <source>
        <dbReference type="ARBA" id="ARBA00022822"/>
    </source>
</evidence>
<dbReference type="STRING" id="1305675.BFG57_00175"/>
<evidence type="ECO:0000313" key="11">
    <source>
        <dbReference type="EMBL" id="OEH93446.1"/>
    </source>
</evidence>
<dbReference type="InterPro" id="IPR013785">
    <property type="entry name" value="Aldolase_TIM"/>
</dbReference>
<evidence type="ECO:0000256" key="5">
    <source>
        <dbReference type="ARBA" id="ARBA00022605"/>
    </source>
</evidence>
<dbReference type="SUPFAM" id="SSF51366">
    <property type="entry name" value="Ribulose-phoshate binding barrel"/>
    <property type="match status" value="1"/>
</dbReference>
<dbReference type="Gene3D" id="3.20.20.70">
    <property type="entry name" value="Aldolase class I"/>
    <property type="match status" value="1"/>
</dbReference>
<protein>
    <recommendedName>
        <fullName evidence="4 9">N-(5'-phosphoribosyl)anthranilate isomerase</fullName>
        <shortName evidence="9">PRAI</shortName>
        <ecNumber evidence="3 9">5.3.1.24</ecNumber>
    </recommendedName>
</protein>
<evidence type="ECO:0000256" key="9">
    <source>
        <dbReference type="HAMAP-Rule" id="MF_00135"/>
    </source>
</evidence>
<dbReference type="OrthoDB" id="9786954at2"/>
<dbReference type="RefSeq" id="WP_069716349.1">
    <property type="nucleotide sequence ID" value="NZ_MJEH01000011.1"/>
</dbReference>
<comment type="pathway">
    <text evidence="2 9">Amino-acid biosynthesis; L-tryptophan biosynthesis; L-tryptophan from chorismate: step 3/5.</text>
</comment>
<accession>A0A1E5LHC0</accession>
<gene>
    <name evidence="9" type="primary">trpF</name>
    <name evidence="11" type="ORF">BFG57_00175</name>
</gene>
<feature type="domain" description="N-(5'phosphoribosyl) anthranilate isomerase (PRAI)" evidence="10">
    <location>
        <begin position="4"/>
        <end position="205"/>
    </location>
</feature>
<keyword evidence="6 9" id="KW-0822">Tryptophan biosynthesis</keyword>
<dbReference type="PANTHER" id="PTHR42894">
    <property type="entry name" value="N-(5'-PHOSPHORIBOSYL)ANTHRANILATE ISOMERASE"/>
    <property type="match status" value="1"/>
</dbReference>
<evidence type="ECO:0000256" key="2">
    <source>
        <dbReference type="ARBA" id="ARBA00004664"/>
    </source>
</evidence>
<evidence type="ECO:0000256" key="4">
    <source>
        <dbReference type="ARBA" id="ARBA00022272"/>
    </source>
</evidence>
<dbReference type="AlphaFoldDB" id="A0A1E5LHC0"/>
<evidence type="ECO:0000256" key="3">
    <source>
        <dbReference type="ARBA" id="ARBA00012572"/>
    </source>
</evidence>
<keyword evidence="5 9" id="KW-0028">Amino-acid biosynthesis</keyword>
<dbReference type="EMBL" id="MJEH01000011">
    <property type="protein sequence ID" value="OEH93446.1"/>
    <property type="molecule type" value="Genomic_DNA"/>
</dbReference>
<dbReference type="GO" id="GO:0004640">
    <property type="term" value="F:phosphoribosylanthranilate isomerase activity"/>
    <property type="evidence" value="ECO:0007669"/>
    <property type="project" value="UniProtKB-UniRule"/>
</dbReference>
<evidence type="ECO:0000256" key="1">
    <source>
        <dbReference type="ARBA" id="ARBA00001164"/>
    </source>
</evidence>
<comment type="catalytic activity">
    <reaction evidence="1 9">
        <text>N-(5-phospho-beta-D-ribosyl)anthranilate = 1-(2-carboxyphenylamino)-1-deoxy-D-ribulose 5-phosphate</text>
        <dbReference type="Rhea" id="RHEA:21540"/>
        <dbReference type="ChEBI" id="CHEBI:18277"/>
        <dbReference type="ChEBI" id="CHEBI:58613"/>
        <dbReference type="EC" id="5.3.1.24"/>
    </reaction>
</comment>
<dbReference type="NCBIfam" id="NF002301">
    <property type="entry name" value="PRK01222.2-1"/>
    <property type="match status" value="1"/>
</dbReference>
<keyword evidence="8 9" id="KW-0413">Isomerase</keyword>
<organism evidence="11 12">
    <name type="scientific">Bacillus solimangrovi</name>
    <dbReference type="NCBI Taxonomy" id="1305675"/>
    <lineage>
        <taxon>Bacteria</taxon>
        <taxon>Bacillati</taxon>
        <taxon>Bacillota</taxon>
        <taxon>Bacilli</taxon>
        <taxon>Bacillales</taxon>
        <taxon>Bacillaceae</taxon>
        <taxon>Bacillus</taxon>
    </lineage>
</organism>
<comment type="similarity">
    <text evidence="9">Belongs to the TrpF family.</text>
</comment>
<dbReference type="CDD" id="cd00405">
    <property type="entry name" value="PRAI"/>
    <property type="match status" value="1"/>
</dbReference>
<reference evidence="11 12" key="1">
    <citation type="submission" date="2016-08" db="EMBL/GenBank/DDBJ databases">
        <title>Genome of Bacillus solimangrovi GH2-4.</title>
        <authorList>
            <person name="Lim S."/>
            <person name="Kim B.-C."/>
        </authorList>
    </citation>
    <scope>NUCLEOTIDE SEQUENCE [LARGE SCALE GENOMIC DNA]</scope>
    <source>
        <strain evidence="11 12">GH2-4</strain>
    </source>
</reference>
<proteinExistence type="inferred from homology"/>
<evidence type="ECO:0000256" key="8">
    <source>
        <dbReference type="ARBA" id="ARBA00023235"/>
    </source>
</evidence>
<dbReference type="InterPro" id="IPR044643">
    <property type="entry name" value="TrpF_fam"/>
</dbReference>
<comment type="caution">
    <text evidence="11">The sequence shown here is derived from an EMBL/GenBank/DDBJ whole genome shotgun (WGS) entry which is preliminary data.</text>
</comment>
<evidence type="ECO:0000313" key="12">
    <source>
        <dbReference type="Proteomes" id="UP000095209"/>
    </source>
</evidence>
<dbReference type="PANTHER" id="PTHR42894:SF1">
    <property type="entry name" value="N-(5'-PHOSPHORIBOSYL)ANTHRANILATE ISOMERASE"/>
    <property type="match status" value="1"/>
</dbReference>
<keyword evidence="7 9" id="KW-0057">Aromatic amino acid biosynthesis</keyword>
<dbReference type="Proteomes" id="UP000095209">
    <property type="component" value="Unassembled WGS sequence"/>
</dbReference>
<dbReference type="UniPathway" id="UPA00035">
    <property type="reaction ID" value="UER00042"/>
</dbReference>
<dbReference type="EC" id="5.3.1.24" evidence="3 9"/>